<dbReference type="RefSeq" id="WP_054772881.1">
    <property type="nucleotide sequence ID" value="NZ_AP019782.1"/>
</dbReference>
<dbReference type="InterPro" id="IPR011335">
    <property type="entry name" value="Restrct_endonuc-II-like"/>
</dbReference>
<evidence type="ECO:0000259" key="1">
    <source>
        <dbReference type="Pfam" id="PF05685"/>
    </source>
</evidence>
<evidence type="ECO:0000313" key="2">
    <source>
        <dbReference type="EMBL" id="BBL69490.1"/>
    </source>
</evidence>
<feature type="domain" description="Putative restriction endonuclease" evidence="1">
    <location>
        <begin position="11"/>
        <end position="173"/>
    </location>
</feature>
<gene>
    <name evidence="2" type="ORF">MoryE10_00960</name>
</gene>
<sequence length="189" mass="21646">MSSVSEKLYTPEEYLALERQAEFKSEYINGRIYAMAGTSRAHNLIVFNLVRELGNQLKGRPCEAYVADMRVKVTPTGLYTYPDVAVACGDIRFDDQHNDTLLNPGVIVEVLSESTEAYDRGEKFAHYRRLASLREYVLVSQDRMRVEHYLRDGEQWILTELNQPETVLELSSIQCGVLLKDIYDKVTLS</sequence>
<dbReference type="SUPFAM" id="SSF52980">
    <property type="entry name" value="Restriction endonuclease-like"/>
    <property type="match status" value="1"/>
</dbReference>
<proteinExistence type="predicted"/>
<dbReference type="CDD" id="cd06260">
    <property type="entry name" value="DUF820-like"/>
    <property type="match status" value="1"/>
</dbReference>
<dbReference type="PANTHER" id="PTHR36558">
    <property type="entry name" value="GLR1098 PROTEIN"/>
    <property type="match status" value="1"/>
</dbReference>
<name>A0A8D4VNA9_9GAMM</name>
<reference evidence="2" key="1">
    <citation type="submission" date="2019-06" db="EMBL/GenBank/DDBJ databases">
        <title>Complete genome sequence of Methylogaea oryzae strain JCM16910.</title>
        <authorList>
            <person name="Asakawa S."/>
        </authorList>
    </citation>
    <scope>NUCLEOTIDE SEQUENCE</scope>
    <source>
        <strain evidence="2">E10</strain>
    </source>
</reference>
<dbReference type="EMBL" id="AP019782">
    <property type="protein sequence ID" value="BBL69490.1"/>
    <property type="molecule type" value="Genomic_DNA"/>
</dbReference>
<organism evidence="2 3">
    <name type="scientific">Methylogaea oryzae</name>
    <dbReference type="NCBI Taxonomy" id="1295382"/>
    <lineage>
        <taxon>Bacteria</taxon>
        <taxon>Pseudomonadati</taxon>
        <taxon>Pseudomonadota</taxon>
        <taxon>Gammaproteobacteria</taxon>
        <taxon>Methylococcales</taxon>
        <taxon>Methylococcaceae</taxon>
        <taxon>Methylogaea</taxon>
    </lineage>
</organism>
<dbReference type="InterPro" id="IPR008538">
    <property type="entry name" value="Uma2"/>
</dbReference>
<dbReference type="InterPro" id="IPR012296">
    <property type="entry name" value="Nuclease_put_TT1808"/>
</dbReference>
<dbReference type="Proteomes" id="UP000824988">
    <property type="component" value="Chromosome"/>
</dbReference>
<keyword evidence="3" id="KW-1185">Reference proteome</keyword>
<dbReference type="KEGG" id="moz:MoryE10_00960"/>
<dbReference type="Pfam" id="PF05685">
    <property type="entry name" value="Uma2"/>
    <property type="match status" value="1"/>
</dbReference>
<dbReference type="PANTHER" id="PTHR36558:SF1">
    <property type="entry name" value="RESTRICTION ENDONUCLEASE DOMAIN-CONTAINING PROTEIN-RELATED"/>
    <property type="match status" value="1"/>
</dbReference>
<protein>
    <recommendedName>
        <fullName evidence="1">Putative restriction endonuclease domain-containing protein</fullName>
    </recommendedName>
</protein>
<dbReference type="AlphaFoldDB" id="A0A8D4VNA9"/>
<dbReference type="Gene3D" id="3.90.1570.10">
    <property type="entry name" value="tt1808, chain A"/>
    <property type="match status" value="1"/>
</dbReference>
<evidence type="ECO:0000313" key="3">
    <source>
        <dbReference type="Proteomes" id="UP000824988"/>
    </source>
</evidence>
<accession>A0A8D4VNA9</accession>